<protein>
    <recommendedName>
        <fullName evidence="1">Sirohydrochlorin cobaltochelatase</fullName>
        <ecNumber evidence="1">4.99.1.3</ecNumber>
    </recommendedName>
</protein>
<dbReference type="AlphaFoldDB" id="A0A3G8M226"/>
<dbReference type="GO" id="GO:0016852">
    <property type="term" value="F:sirohydrochlorin cobaltochelatase activity"/>
    <property type="evidence" value="ECO:0007669"/>
    <property type="project" value="UniProtKB-UniRule"/>
</dbReference>
<evidence type="ECO:0000313" key="5">
    <source>
        <dbReference type="Proteomes" id="UP000278035"/>
    </source>
</evidence>
<feature type="active site" description="Proton acceptor" evidence="2">
    <location>
        <position position="180"/>
    </location>
</feature>
<comment type="similarity">
    <text evidence="1">Belongs to the CbiK family.</text>
</comment>
<feature type="binding site" evidence="3">
    <location>
        <position position="180"/>
    </location>
    <ligand>
        <name>Co(2+)</name>
        <dbReference type="ChEBI" id="CHEBI:48828"/>
    </ligand>
</feature>
<dbReference type="Gene3D" id="3.40.50.1400">
    <property type="match status" value="2"/>
</dbReference>
<comment type="catalytic activity">
    <reaction evidence="1">
        <text>Co-sirohydrochlorin + 2 H(+) = sirohydrochlorin + Co(2+)</text>
        <dbReference type="Rhea" id="RHEA:15893"/>
        <dbReference type="ChEBI" id="CHEBI:15378"/>
        <dbReference type="ChEBI" id="CHEBI:48828"/>
        <dbReference type="ChEBI" id="CHEBI:58351"/>
        <dbReference type="ChEBI" id="CHEBI:60049"/>
        <dbReference type="EC" id="4.99.1.3"/>
    </reaction>
</comment>
<dbReference type="InterPro" id="IPR010388">
    <property type="entry name" value="Anaerobic_Co-chelatase"/>
</dbReference>
<keyword evidence="1 3" id="KW-0479">Metal-binding</keyword>
<accession>A0A3G8M226</accession>
<dbReference type="KEGG" id="slj:EGC82_11335"/>
<keyword evidence="1" id="KW-0456">Lyase</keyword>
<dbReference type="SUPFAM" id="SSF53800">
    <property type="entry name" value="Chelatase"/>
    <property type="match status" value="1"/>
</dbReference>
<keyword evidence="3" id="KW-0170">Cobalt</keyword>
<dbReference type="Proteomes" id="UP000278035">
    <property type="component" value="Chromosome"/>
</dbReference>
<name>A0A3G8M226_9GAMM</name>
<dbReference type="GO" id="GO:0019251">
    <property type="term" value="P:anaerobic cobalamin biosynthetic process"/>
    <property type="evidence" value="ECO:0007669"/>
    <property type="project" value="UniProtKB-UniRule"/>
</dbReference>
<dbReference type="GO" id="GO:0046872">
    <property type="term" value="F:metal ion binding"/>
    <property type="evidence" value="ECO:0007669"/>
    <property type="project" value="UniProtKB-KW"/>
</dbReference>
<evidence type="ECO:0000313" key="4">
    <source>
        <dbReference type="EMBL" id="AZG75172.1"/>
    </source>
</evidence>
<evidence type="ECO:0000256" key="1">
    <source>
        <dbReference type="PIRNR" id="PIRNR033579"/>
    </source>
</evidence>
<dbReference type="CDD" id="cd03413">
    <property type="entry name" value="CbiK_C"/>
    <property type="match status" value="1"/>
</dbReference>
<feature type="binding site" evidence="3">
    <location>
        <position position="244"/>
    </location>
    <ligand>
        <name>Co(2+)</name>
        <dbReference type="ChEBI" id="CHEBI:48828"/>
    </ligand>
</feature>
<proteinExistence type="inferred from homology"/>
<reference evidence="5" key="1">
    <citation type="submission" date="2018-11" db="EMBL/GenBank/DDBJ databases">
        <title>Shewanella sp. M2.</title>
        <authorList>
            <person name="Hwang Y.J."/>
            <person name="Hwang C.Y."/>
        </authorList>
    </citation>
    <scope>NUCLEOTIDE SEQUENCE [LARGE SCALE GENOMIC DNA]</scope>
    <source>
        <strain evidence="5">LMG 19866</strain>
    </source>
</reference>
<dbReference type="PIRSF" id="PIRSF033579">
    <property type="entry name" value="Anaer_Co_chel"/>
    <property type="match status" value="1"/>
</dbReference>
<dbReference type="OrthoDB" id="9770331at2"/>
<evidence type="ECO:0000256" key="3">
    <source>
        <dbReference type="PIRSR" id="PIRSR033579-3"/>
    </source>
</evidence>
<dbReference type="EC" id="4.99.1.3" evidence="1"/>
<feature type="binding site" evidence="3">
    <location>
        <position position="212"/>
    </location>
    <ligand>
        <name>Co(2+)</name>
        <dbReference type="ChEBI" id="CHEBI:48828"/>
    </ligand>
</feature>
<organism evidence="4 5">
    <name type="scientific">Shewanella livingstonensis</name>
    <dbReference type="NCBI Taxonomy" id="150120"/>
    <lineage>
        <taxon>Bacteria</taxon>
        <taxon>Pseudomonadati</taxon>
        <taxon>Pseudomonadota</taxon>
        <taxon>Gammaproteobacteria</taxon>
        <taxon>Alteromonadales</taxon>
        <taxon>Shewanellaceae</taxon>
        <taxon>Shewanella</taxon>
    </lineage>
</organism>
<dbReference type="Pfam" id="PF06180">
    <property type="entry name" value="CbiK"/>
    <property type="match status" value="1"/>
</dbReference>
<gene>
    <name evidence="4" type="ORF">EGC82_11335</name>
</gene>
<evidence type="ECO:0000256" key="2">
    <source>
        <dbReference type="PIRSR" id="PIRSR033579-1"/>
    </source>
</evidence>
<comment type="function">
    <text evidence="1">Cobalt chelatase responsible for the insertion of cobalt during anaerobic cobalamin biosynthesis. Can catalyze the insertion of Co(2+) into either sirohydrochlorin or precorrin-2.</text>
</comment>
<dbReference type="EMBL" id="CP034015">
    <property type="protein sequence ID" value="AZG75172.1"/>
    <property type="molecule type" value="Genomic_DNA"/>
</dbReference>
<keyword evidence="5" id="KW-1185">Reference proteome</keyword>
<sequence>MDNKPQNAIVIAAFGTTYDSTLASLLDIKSSMQTRYPNTEVRLAFTSNFIRKKWHKRATDKTYIAEHQNVPATLYNVKNVLGTLADLQDLGFSNIVVQPTHLTHGEEYMDTKAIVDALADIETIKPKFKPFKRLALGRPLLGTWGVKYPYHQDIHSLAIALKDDVAQAKLQNRALVYMGHGNEHLSTGLYKEFEIEMNKMYPQVKTFVGLVEGFPDLNNIVMQIESQHVTSIMLRPLMIVAGDHANNDMAGDEKDSWKTVLTTLGINVNTVLEGLGEKPAVQAIFIQHANDAANDLGIQLN</sequence>